<keyword evidence="2" id="KW-1185">Reference proteome</keyword>
<organism evidence="1 2">
    <name type="scientific">Zostera marina</name>
    <name type="common">Eelgrass</name>
    <dbReference type="NCBI Taxonomy" id="29655"/>
    <lineage>
        <taxon>Eukaryota</taxon>
        <taxon>Viridiplantae</taxon>
        <taxon>Streptophyta</taxon>
        <taxon>Embryophyta</taxon>
        <taxon>Tracheophyta</taxon>
        <taxon>Spermatophyta</taxon>
        <taxon>Magnoliopsida</taxon>
        <taxon>Liliopsida</taxon>
        <taxon>Zosteraceae</taxon>
        <taxon>Zostera</taxon>
    </lineage>
</organism>
<proteinExistence type="predicted"/>
<evidence type="ECO:0000313" key="2">
    <source>
        <dbReference type="Proteomes" id="UP000036987"/>
    </source>
</evidence>
<dbReference type="OrthoDB" id="2019561at2759"/>
<evidence type="ECO:0000313" key="1">
    <source>
        <dbReference type="EMBL" id="KMZ70235.1"/>
    </source>
</evidence>
<reference evidence="2" key="1">
    <citation type="journal article" date="2016" name="Nature">
        <title>The genome of the seagrass Zostera marina reveals angiosperm adaptation to the sea.</title>
        <authorList>
            <person name="Olsen J.L."/>
            <person name="Rouze P."/>
            <person name="Verhelst B."/>
            <person name="Lin Y.-C."/>
            <person name="Bayer T."/>
            <person name="Collen J."/>
            <person name="Dattolo E."/>
            <person name="De Paoli E."/>
            <person name="Dittami S."/>
            <person name="Maumus F."/>
            <person name="Michel G."/>
            <person name="Kersting A."/>
            <person name="Lauritano C."/>
            <person name="Lohaus R."/>
            <person name="Toepel M."/>
            <person name="Tonon T."/>
            <person name="Vanneste K."/>
            <person name="Amirebrahimi M."/>
            <person name="Brakel J."/>
            <person name="Bostroem C."/>
            <person name="Chovatia M."/>
            <person name="Grimwood J."/>
            <person name="Jenkins J.W."/>
            <person name="Jueterbock A."/>
            <person name="Mraz A."/>
            <person name="Stam W.T."/>
            <person name="Tice H."/>
            <person name="Bornberg-Bauer E."/>
            <person name="Green P.J."/>
            <person name="Pearson G.A."/>
            <person name="Procaccini G."/>
            <person name="Duarte C.M."/>
            <person name="Schmutz J."/>
            <person name="Reusch T.B.H."/>
            <person name="Van de Peer Y."/>
        </authorList>
    </citation>
    <scope>NUCLEOTIDE SEQUENCE [LARGE SCALE GENOMIC DNA]</scope>
    <source>
        <strain evidence="2">cv. Finnish</strain>
    </source>
</reference>
<accession>A0A0K9PPT1</accession>
<dbReference type="Proteomes" id="UP000036987">
    <property type="component" value="Unassembled WGS sequence"/>
</dbReference>
<dbReference type="EMBL" id="LFYR01000729">
    <property type="protein sequence ID" value="KMZ70235.1"/>
    <property type="molecule type" value="Genomic_DNA"/>
</dbReference>
<comment type="caution">
    <text evidence="1">The sequence shown here is derived from an EMBL/GenBank/DDBJ whole genome shotgun (WGS) entry which is preliminary data.</text>
</comment>
<dbReference type="OMA" id="MGCKINS"/>
<protein>
    <submittedName>
        <fullName evidence="1">Uncharacterized protein</fullName>
    </submittedName>
</protein>
<dbReference type="PANTHER" id="PTHR35320">
    <property type="entry name" value="ATP-DEPENDENT CLP PROTEASE ATP-BINDING SUBUNIT"/>
    <property type="match status" value="1"/>
</dbReference>
<sequence length="236" mass="26037">MGFTVNQKFLSVILHRNSKSHHHRSLYPLFPTIKRKQRTYPISAVQSYHVEFQTLSDCKLGISRYPDFSYNAKGGRGTAAGSRVESPEESGEVGDIMVCFDVGTLYIPPLTIATTRFLGLPLPPLLRIQIVPEFLNGAVNRESGKVELDFRAKFWFSVGTVYKAPPLVVDTRLTSEKSEGSIREGNGERLNTDGRCKLVGVALVNPIGDLFMDSFLSLPTECLAVLNATLAITEAT</sequence>
<gene>
    <name evidence="1" type="ORF">ZOSMA_1G02110</name>
</gene>
<dbReference type="AlphaFoldDB" id="A0A0K9PPT1"/>
<name>A0A0K9PPT1_ZOSMR</name>
<dbReference type="PANTHER" id="PTHR35320:SF1">
    <property type="entry name" value="ATP-DEPENDENT CLP PROTEASE ATP-BINDING SUBUNIT"/>
    <property type="match status" value="1"/>
</dbReference>